<evidence type="ECO:0000256" key="4">
    <source>
        <dbReference type="ARBA" id="ARBA00023002"/>
    </source>
</evidence>
<dbReference type="PANTHER" id="PTHR42683">
    <property type="entry name" value="ALDEHYDE REDUCTASE"/>
    <property type="match status" value="1"/>
</dbReference>
<dbReference type="InterPro" id="IPR011032">
    <property type="entry name" value="GroES-like_sf"/>
</dbReference>
<dbReference type="InterPro" id="IPR013149">
    <property type="entry name" value="ADH-like_C"/>
</dbReference>
<organism evidence="7 8">
    <name type="scientific">Penicillium oxalicum (strain 114-2 / CGMCC 5302)</name>
    <name type="common">Penicillium decumbens</name>
    <dbReference type="NCBI Taxonomy" id="933388"/>
    <lineage>
        <taxon>Eukaryota</taxon>
        <taxon>Fungi</taxon>
        <taxon>Dikarya</taxon>
        <taxon>Ascomycota</taxon>
        <taxon>Pezizomycotina</taxon>
        <taxon>Eurotiomycetes</taxon>
        <taxon>Eurotiomycetidae</taxon>
        <taxon>Eurotiales</taxon>
        <taxon>Aspergillaceae</taxon>
        <taxon>Penicillium</taxon>
    </lineage>
</organism>
<gene>
    <name evidence="7" type="ORF">PDE_03317</name>
</gene>
<dbReference type="FunFam" id="3.40.50.720:FF:000022">
    <property type="entry name" value="Cinnamyl alcohol dehydrogenase"/>
    <property type="match status" value="1"/>
</dbReference>
<evidence type="ECO:0000256" key="5">
    <source>
        <dbReference type="RuleBase" id="RU361277"/>
    </source>
</evidence>
<evidence type="ECO:0000256" key="2">
    <source>
        <dbReference type="ARBA" id="ARBA00022723"/>
    </source>
</evidence>
<evidence type="ECO:0000313" key="8">
    <source>
        <dbReference type="Proteomes" id="UP000019376"/>
    </source>
</evidence>
<sequence>MPIQFTVFKGSKDGTIVEAKTQRPDLARDDVLVRVTHSGVCGTDLHYRTTEMALGHEGTGVVEATGPDAHILKVGDRVGWGYEHDCCGHCKYCLTGWETMCSERKMYGMADLDQGSFASHAVWRESFLFKIPEGVTNEDAGPLMCGGSTVFNALHVAGVKSTARVGIVGVGGLGHLAIQFAAKMGCQVVVFSGTDSKKEEAMKLGAREFYATKGVKELKLEKPIDNLIVTTSAQPDWNMYINVMAPNGVISPISVDEGDLKIPYMGLLLHGLRVQGGIVSARQVHRDMLDFAATHQIKPIKMTFPMTVDGVRDSLKTLEEGKMRYRGVLVAENQN</sequence>
<dbReference type="InterPro" id="IPR002328">
    <property type="entry name" value="ADH_Zn_CS"/>
</dbReference>
<dbReference type="InterPro" id="IPR036291">
    <property type="entry name" value="NAD(P)-bd_dom_sf"/>
</dbReference>
<dbReference type="SMART" id="SM00829">
    <property type="entry name" value="PKS_ER"/>
    <property type="match status" value="1"/>
</dbReference>
<keyword evidence="4" id="KW-0560">Oxidoreductase</keyword>
<dbReference type="STRING" id="933388.S7ZI66"/>
<dbReference type="CDD" id="cd05283">
    <property type="entry name" value="CAD1"/>
    <property type="match status" value="1"/>
</dbReference>
<comment type="similarity">
    <text evidence="5">Belongs to the zinc-containing alcohol dehydrogenase family.</text>
</comment>
<dbReference type="Pfam" id="PF08240">
    <property type="entry name" value="ADH_N"/>
    <property type="match status" value="1"/>
</dbReference>
<dbReference type="Pfam" id="PF00107">
    <property type="entry name" value="ADH_zinc_N"/>
    <property type="match status" value="1"/>
</dbReference>
<dbReference type="InterPro" id="IPR047109">
    <property type="entry name" value="CAD-like"/>
</dbReference>
<dbReference type="GO" id="GO:0008270">
    <property type="term" value="F:zinc ion binding"/>
    <property type="evidence" value="ECO:0007669"/>
    <property type="project" value="InterPro"/>
</dbReference>
<dbReference type="SUPFAM" id="SSF50129">
    <property type="entry name" value="GroES-like"/>
    <property type="match status" value="1"/>
</dbReference>
<dbReference type="Gene3D" id="3.90.180.10">
    <property type="entry name" value="Medium-chain alcohol dehydrogenases, catalytic domain"/>
    <property type="match status" value="1"/>
</dbReference>
<evidence type="ECO:0000313" key="7">
    <source>
        <dbReference type="EMBL" id="EPS28371.1"/>
    </source>
</evidence>
<feature type="domain" description="Enoyl reductase (ER)" evidence="6">
    <location>
        <begin position="10"/>
        <end position="329"/>
    </location>
</feature>
<evidence type="ECO:0000256" key="1">
    <source>
        <dbReference type="ARBA" id="ARBA00001947"/>
    </source>
</evidence>
<dbReference type="InterPro" id="IPR020843">
    <property type="entry name" value="ER"/>
</dbReference>
<dbReference type="Gene3D" id="3.40.50.720">
    <property type="entry name" value="NAD(P)-binding Rossmann-like Domain"/>
    <property type="match status" value="1"/>
</dbReference>
<reference evidence="7 8" key="1">
    <citation type="journal article" date="2013" name="PLoS ONE">
        <title>Genomic and secretomic analyses reveal unique features of the lignocellulolytic enzyme system of Penicillium decumbens.</title>
        <authorList>
            <person name="Liu G."/>
            <person name="Zhang L."/>
            <person name="Wei X."/>
            <person name="Zou G."/>
            <person name="Qin Y."/>
            <person name="Ma L."/>
            <person name="Li J."/>
            <person name="Zheng H."/>
            <person name="Wang S."/>
            <person name="Wang C."/>
            <person name="Xun L."/>
            <person name="Zhao G.-P."/>
            <person name="Zhou Z."/>
            <person name="Qu Y."/>
        </authorList>
    </citation>
    <scope>NUCLEOTIDE SEQUENCE [LARGE SCALE GENOMIC DNA]</scope>
    <source>
        <strain evidence="8">114-2 / CGMCC 5302</strain>
    </source>
</reference>
<comment type="cofactor">
    <cofactor evidence="1 5">
        <name>Zn(2+)</name>
        <dbReference type="ChEBI" id="CHEBI:29105"/>
    </cofactor>
</comment>
<keyword evidence="3 5" id="KW-0862">Zinc</keyword>
<dbReference type="eggNOG" id="KOG0023">
    <property type="taxonomic scope" value="Eukaryota"/>
</dbReference>
<dbReference type="OrthoDB" id="1879366at2759"/>
<dbReference type="PhylomeDB" id="S7ZI66"/>
<dbReference type="InterPro" id="IPR029752">
    <property type="entry name" value="D-isomer_DH_CS1"/>
</dbReference>
<proteinExistence type="inferred from homology"/>
<protein>
    <recommendedName>
        <fullName evidence="6">Enoyl reductase (ER) domain-containing protein</fullName>
    </recommendedName>
</protein>
<dbReference type="EMBL" id="KB644411">
    <property type="protein sequence ID" value="EPS28371.1"/>
    <property type="molecule type" value="Genomic_DNA"/>
</dbReference>
<evidence type="ECO:0000259" key="6">
    <source>
        <dbReference type="SMART" id="SM00829"/>
    </source>
</evidence>
<dbReference type="GO" id="GO:0016616">
    <property type="term" value="F:oxidoreductase activity, acting on the CH-OH group of donors, NAD or NADP as acceptor"/>
    <property type="evidence" value="ECO:0007669"/>
    <property type="project" value="InterPro"/>
</dbReference>
<evidence type="ECO:0000256" key="3">
    <source>
        <dbReference type="ARBA" id="ARBA00022833"/>
    </source>
</evidence>
<dbReference type="PROSITE" id="PS00065">
    <property type="entry name" value="D_2_HYDROXYACID_DH_1"/>
    <property type="match status" value="1"/>
</dbReference>
<dbReference type="PROSITE" id="PS00059">
    <property type="entry name" value="ADH_ZINC"/>
    <property type="match status" value="1"/>
</dbReference>
<keyword evidence="8" id="KW-1185">Reference proteome</keyword>
<dbReference type="Proteomes" id="UP000019376">
    <property type="component" value="Unassembled WGS sequence"/>
</dbReference>
<dbReference type="SUPFAM" id="SSF51735">
    <property type="entry name" value="NAD(P)-binding Rossmann-fold domains"/>
    <property type="match status" value="1"/>
</dbReference>
<dbReference type="AlphaFoldDB" id="S7ZI66"/>
<keyword evidence="2 5" id="KW-0479">Metal-binding</keyword>
<name>S7ZI66_PENO1</name>
<dbReference type="HOGENOM" id="CLU_026673_20_2_1"/>
<accession>S7ZI66</accession>
<dbReference type="InterPro" id="IPR013154">
    <property type="entry name" value="ADH-like_N"/>
</dbReference>